<dbReference type="InterPro" id="IPR009060">
    <property type="entry name" value="UBA-like_sf"/>
</dbReference>
<dbReference type="AlphaFoldDB" id="A0AA39PB30"/>
<proteinExistence type="predicted"/>
<feature type="compositionally biased region" description="Basic and acidic residues" evidence="1">
    <location>
        <begin position="596"/>
        <end position="612"/>
    </location>
</feature>
<dbReference type="PANTHER" id="PTHR21494:SF0">
    <property type="entry name" value="ACTIVATING SIGNAL COINTEGRATOR 1 COMPLEX SUBUNIT 2"/>
    <property type="match status" value="1"/>
</dbReference>
<evidence type="ECO:0000313" key="3">
    <source>
        <dbReference type="EMBL" id="KAK0480546.1"/>
    </source>
</evidence>
<feature type="compositionally biased region" description="Acidic residues" evidence="1">
    <location>
        <begin position="495"/>
        <end position="516"/>
    </location>
</feature>
<accession>A0AA39PB30</accession>
<dbReference type="InterPro" id="IPR003892">
    <property type="entry name" value="CUE"/>
</dbReference>
<dbReference type="EMBL" id="JAUEPR010000009">
    <property type="protein sequence ID" value="KAK0480546.1"/>
    <property type="molecule type" value="Genomic_DNA"/>
</dbReference>
<feature type="region of interest" description="Disordered" evidence="1">
    <location>
        <begin position="346"/>
        <end position="374"/>
    </location>
</feature>
<feature type="domain" description="CUE" evidence="2">
    <location>
        <begin position="375"/>
        <end position="422"/>
    </location>
</feature>
<name>A0AA39PB30_9AGAR</name>
<feature type="compositionally biased region" description="Gly residues" evidence="1">
    <location>
        <begin position="644"/>
        <end position="660"/>
    </location>
</feature>
<dbReference type="PROSITE" id="PS51140">
    <property type="entry name" value="CUE"/>
    <property type="match status" value="1"/>
</dbReference>
<protein>
    <recommendedName>
        <fullName evidence="2">CUE domain-containing protein</fullName>
    </recommendedName>
</protein>
<organism evidence="3 4">
    <name type="scientific">Armillaria novae-zelandiae</name>
    <dbReference type="NCBI Taxonomy" id="153914"/>
    <lineage>
        <taxon>Eukaryota</taxon>
        <taxon>Fungi</taxon>
        <taxon>Dikarya</taxon>
        <taxon>Basidiomycota</taxon>
        <taxon>Agaricomycotina</taxon>
        <taxon>Agaricomycetes</taxon>
        <taxon>Agaricomycetidae</taxon>
        <taxon>Agaricales</taxon>
        <taxon>Marasmiineae</taxon>
        <taxon>Physalacriaceae</taxon>
        <taxon>Armillaria</taxon>
    </lineage>
</organism>
<evidence type="ECO:0000256" key="1">
    <source>
        <dbReference type="SAM" id="MobiDB-lite"/>
    </source>
</evidence>
<keyword evidence="4" id="KW-1185">Reference proteome</keyword>
<feature type="compositionally biased region" description="Basic residues" evidence="1">
    <location>
        <begin position="674"/>
        <end position="690"/>
    </location>
</feature>
<gene>
    <name evidence="3" type="ORF">IW261DRAFT_1125691</name>
</gene>
<feature type="region of interest" description="Disordered" evidence="1">
    <location>
        <begin position="493"/>
        <end position="696"/>
    </location>
</feature>
<comment type="caution">
    <text evidence="3">The sequence shown here is derived from an EMBL/GenBank/DDBJ whole genome shotgun (WGS) entry which is preliminary data.</text>
</comment>
<feature type="compositionally biased region" description="Basic and acidic residues" evidence="1">
    <location>
        <begin position="562"/>
        <end position="579"/>
    </location>
</feature>
<feature type="compositionally biased region" description="Polar residues" evidence="1">
    <location>
        <begin position="615"/>
        <end position="625"/>
    </location>
</feature>
<dbReference type="InterPro" id="IPR052586">
    <property type="entry name" value="ASCC2"/>
</dbReference>
<dbReference type="InterPro" id="IPR041800">
    <property type="entry name" value="ASCC2_CUE"/>
</dbReference>
<dbReference type="CDD" id="cd14364">
    <property type="entry name" value="CUE_ASCC2"/>
    <property type="match status" value="1"/>
</dbReference>
<feature type="compositionally biased region" description="Acidic residues" evidence="1">
    <location>
        <begin position="525"/>
        <end position="534"/>
    </location>
</feature>
<evidence type="ECO:0000313" key="4">
    <source>
        <dbReference type="Proteomes" id="UP001175227"/>
    </source>
</evidence>
<feature type="compositionally biased region" description="Basic and acidic residues" evidence="1">
    <location>
        <begin position="662"/>
        <end position="673"/>
    </location>
</feature>
<evidence type="ECO:0000259" key="2">
    <source>
        <dbReference type="PROSITE" id="PS51140"/>
    </source>
</evidence>
<dbReference type="GO" id="GO:0043130">
    <property type="term" value="F:ubiquitin binding"/>
    <property type="evidence" value="ECO:0007669"/>
    <property type="project" value="InterPro"/>
</dbReference>
<dbReference type="Proteomes" id="UP001175227">
    <property type="component" value="Unassembled WGS sequence"/>
</dbReference>
<sequence length="696" mass="76508">MTVSELPDFPATAIRKSLSPSQLATLNQTIATRLHETLALPPEKRDTQASRRFVASFAQDTALQTLQPLIWGNPSNPSAVEKSIRYRALLLAEKLASGLELQTLLDLAIIYSKSRTRLRKIFEQSTLPLLPVIQDELVPAFTAILGDSSTGLYGIRKSTYCLVSFLRVATEEVVRSFCCSKPFVLALARCYDQGLAAMVQSYGGLRMATTESRDLDDWERIFIETKVDIIDSFHIILSSMLRDLSSASGIALAAESERTFDIIFALLDVDGPSSPDPRTPFLNRPLLADYQQSYDLSRTLASALRHASEKDARLHLLENSLKSLEVEGEEGPGVLKLIIRSSGVPPGIDNRGKSNNNKGKGKAALPPEITPSDPDIDLKVSQVLDIFPDYPPDYISKLLTHPSYPYRGNPEKLIEALLEGTAPPEDDVSLHISQPSMPSNELVYTKGRQNVFDDENMDLTQLRLGKKREDETTILKDRTFMEQMKADILRRAEEISDEEEEEEEEGTTGAFDEEDPGSIVKVGGDGEESDEDGAEGVGEIEAVPVKQPPQTILELAYIQDPKQFDRDANTRRSKGRADLKAQTGWGDEQIEGWRIMLERDPKKDKILQKHEFAGNQHTPVPVQSNRGGGPSRGAGRGRGRGRGRGGGGGGGSEGGSGGGEQQSRDRAWKDKNKASRGNHNRKRGHDKKMARGGGPS</sequence>
<reference evidence="3" key="1">
    <citation type="submission" date="2023-06" db="EMBL/GenBank/DDBJ databases">
        <authorList>
            <consortium name="Lawrence Berkeley National Laboratory"/>
            <person name="Ahrendt S."/>
            <person name="Sahu N."/>
            <person name="Indic B."/>
            <person name="Wong-Bajracharya J."/>
            <person name="Merenyi Z."/>
            <person name="Ke H.-M."/>
            <person name="Monk M."/>
            <person name="Kocsube S."/>
            <person name="Drula E."/>
            <person name="Lipzen A."/>
            <person name="Balint B."/>
            <person name="Henrissat B."/>
            <person name="Andreopoulos B."/>
            <person name="Martin F.M."/>
            <person name="Harder C.B."/>
            <person name="Rigling D."/>
            <person name="Ford K.L."/>
            <person name="Foster G.D."/>
            <person name="Pangilinan J."/>
            <person name="Papanicolaou A."/>
            <person name="Barry K."/>
            <person name="LaButti K."/>
            <person name="Viragh M."/>
            <person name="Koriabine M."/>
            <person name="Yan M."/>
            <person name="Riley R."/>
            <person name="Champramary S."/>
            <person name="Plett K.L."/>
            <person name="Tsai I.J."/>
            <person name="Slot J."/>
            <person name="Sipos G."/>
            <person name="Plett J."/>
            <person name="Nagy L.G."/>
            <person name="Grigoriev I.V."/>
        </authorList>
    </citation>
    <scope>NUCLEOTIDE SEQUENCE</scope>
    <source>
        <strain evidence="3">ICMP 16352</strain>
    </source>
</reference>
<dbReference type="Gene3D" id="1.10.8.10">
    <property type="entry name" value="DNA helicase RuvA subunit, C-terminal domain"/>
    <property type="match status" value="1"/>
</dbReference>
<dbReference type="SUPFAM" id="SSF46934">
    <property type="entry name" value="UBA-like"/>
    <property type="match status" value="1"/>
</dbReference>
<dbReference type="PANTHER" id="PTHR21494">
    <property type="entry name" value="ACTIVATING SIGNAL COINTEGRATOR 1 COMPLEX SUBUNIT 2 ASC-1 COMPLEX SUBUNIT P100"/>
    <property type="match status" value="1"/>
</dbReference>